<dbReference type="InParanoid" id="D8R0N8"/>
<dbReference type="EMBL" id="GL377569">
    <property type="protein sequence ID" value="EFJ35006.1"/>
    <property type="molecule type" value="Genomic_DNA"/>
</dbReference>
<dbReference type="InterPro" id="IPR001480">
    <property type="entry name" value="Bulb-type_lectin_dom"/>
</dbReference>
<keyword evidence="3" id="KW-1185">Reference proteome</keyword>
<dbReference type="SMART" id="SM00108">
    <property type="entry name" value="B_lectin"/>
    <property type="match status" value="1"/>
</dbReference>
<accession>D8R0N8</accession>
<sequence>MILMLLLLWVVHAQPSYPYHPQPLTIFRRNIRGLSLSRFRTGMRQLVQHIYRVYSDNQQIQVGGSILDVWFGNHTRLRFNLHLNAPLAVNNQFLICVADPSIPYIFRPIYISMDAASDPNSLTFCGRIRTEYLHFAIDYQLVVYNHRTLYAKNSFMIYGSNLYVRNSSVINGGSLYTRSSSMIITDETDGDQGSCWSFESSLVGSQAKVPGSYLLQGNSINSLNGLYRLTLRIDCRLALRKKSNHQEIWVSKHDYHPSAGCYAIQQQDGNLVIKDSYGNVFWAAGVYCKPQPDCIVLSSVVVRGEGNVFIYNLETRQIWWQALS</sequence>
<dbReference type="HOGENOM" id="CLU_858924_0_0_1"/>
<feature type="domain" description="Bulb-type lectin" evidence="1">
    <location>
        <begin position="205"/>
        <end position="323"/>
    </location>
</feature>
<reference evidence="2 3" key="1">
    <citation type="journal article" date="2011" name="Science">
        <title>The Selaginella genome identifies genetic changes associated with the evolution of vascular plants.</title>
        <authorList>
            <person name="Banks J.A."/>
            <person name="Nishiyama T."/>
            <person name="Hasebe M."/>
            <person name="Bowman J.L."/>
            <person name="Gribskov M."/>
            <person name="dePamphilis C."/>
            <person name="Albert V.A."/>
            <person name="Aono N."/>
            <person name="Aoyama T."/>
            <person name="Ambrose B.A."/>
            <person name="Ashton N.W."/>
            <person name="Axtell M.J."/>
            <person name="Barker E."/>
            <person name="Barker M.S."/>
            <person name="Bennetzen J.L."/>
            <person name="Bonawitz N.D."/>
            <person name="Chapple C."/>
            <person name="Cheng C."/>
            <person name="Correa L.G."/>
            <person name="Dacre M."/>
            <person name="DeBarry J."/>
            <person name="Dreyer I."/>
            <person name="Elias M."/>
            <person name="Engstrom E.M."/>
            <person name="Estelle M."/>
            <person name="Feng L."/>
            <person name="Finet C."/>
            <person name="Floyd S.K."/>
            <person name="Frommer W.B."/>
            <person name="Fujita T."/>
            <person name="Gramzow L."/>
            <person name="Gutensohn M."/>
            <person name="Harholt J."/>
            <person name="Hattori M."/>
            <person name="Heyl A."/>
            <person name="Hirai T."/>
            <person name="Hiwatashi Y."/>
            <person name="Ishikawa M."/>
            <person name="Iwata M."/>
            <person name="Karol K.G."/>
            <person name="Koehler B."/>
            <person name="Kolukisaoglu U."/>
            <person name="Kubo M."/>
            <person name="Kurata T."/>
            <person name="Lalonde S."/>
            <person name="Li K."/>
            <person name="Li Y."/>
            <person name="Litt A."/>
            <person name="Lyons E."/>
            <person name="Manning G."/>
            <person name="Maruyama T."/>
            <person name="Michael T.P."/>
            <person name="Mikami K."/>
            <person name="Miyazaki S."/>
            <person name="Morinaga S."/>
            <person name="Murata T."/>
            <person name="Mueller-Roeber B."/>
            <person name="Nelson D.R."/>
            <person name="Obara M."/>
            <person name="Oguri Y."/>
            <person name="Olmstead R.G."/>
            <person name="Onodera N."/>
            <person name="Petersen B.L."/>
            <person name="Pils B."/>
            <person name="Prigge M."/>
            <person name="Rensing S.A."/>
            <person name="Riano-Pachon D.M."/>
            <person name="Roberts A.W."/>
            <person name="Sato Y."/>
            <person name="Scheller H.V."/>
            <person name="Schulz B."/>
            <person name="Schulz C."/>
            <person name="Shakirov E.V."/>
            <person name="Shibagaki N."/>
            <person name="Shinohara N."/>
            <person name="Shippen D.E."/>
            <person name="Soerensen I."/>
            <person name="Sotooka R."/>
            <person name="Sugimoto N."/>
            <person name="Sugita M."/>
            <person name="Sumikawa N."/>
            <person name="Tanurdzic M."/>
            <person name="Theissen G."/>
            <person name="Ulvskov P."/>
            <person name="Wakazuki S."/>
            <person name="Weng J.K."/>
            <person name="Willats W.W."/>
            <person name="Wipf D."/>
            <person name="Wolf P.G."/>
            <person name="Yang L."/>
            <person name="Zimmer A.D."/>
            <person name="Zhu Q."/>
            <person name="Mitros T."/>
            <person name="Hellsten U."/>
            <person name="Loque D."/>
            <person name="Otillar R."/>
            <person name="Salamov A."/>
            <person name="Schmutz J."/>
            <person name="Shapiro H."/>
            <person name="Lindquist E."/>
            <person name="Lucas S."/>
            <person name="Rokhsar D."/>
            <person name="Grigoriev I.V."/>
        </authorList>
    </citation>
    <scope>NUCLEOTIDE SEQUENCE [LARGE SCALE GENOMIC DNA]</scope>
</reference>
<dbReference type="Gramene" id="EFJ35006">
    <property type="protein sequence ID" value="EFJ35006"/>
    <property type="gene ID" value="SELMODRAFT_406093"/>
</dbReference>
<name>D8R0N8_SELML</name>
<protein>
    <recommendedName>
        <fullName evidence="1">Bulb-type lectin domain-containing protein</fullName>
    </recommendedName>
</protein>
<dbReference type="Proteomes" id="UP000001514">
    <property type="component" value="Unassembled WGS sequence"/>
</dbReference>
<dbReference type="PROSITE" id="PS50927">
    <property type="entry name" value="BULB_LECTIN"/>
    <property type="match status" value="1"/>
</dbReference>
<evidence type="ECO:0000313" key="3">
    <source>
        <dbReference type="Proteomes" id="UP000001514"/>
    </source>
</evidence>
<proteinExistence type="predicted"/>
<dbReference type="AlphaFoldDB" id="D8R0N8"/>
<dbReference type="SUPFAM" id="SSF51110">
    <property type="entry name" value="alpha-D-mannose-specific plant lectins"/>
    <property type="match status" value="1"/>
</dbReference>
<dbReference type="InterPro" id="IPR036426">
    <property type="entry name" value="Bulb-type_lectin_dom_sf"/>
</dbReference>
<organism evidence="3">
    <name type="scientific">Selaginella moellendorffii</name>
    <name type="common">Spikemoss</name>
    <dbReference type="NCBI Taxonomy" id="88036"/>
    <lineage>
        <taxon>Eukaryota</taxon>
        <taxon>Viridiplantae</taxon>
        <taxon>Streptophyta</taxon>
        <taxon>Embryophyta</taxon>
        <taxon>Tracheophyta</taxon>
        <taxon>Lycopodiopsida</taxon>
        <taxon>Selaginellales</taxon>
        <taxon>Selaginellaceae</taxon>
        <taxon>Selaginella</taxon>
    </lineage>
</organism>
<evidence type="ECO:0000259" key="1">
    <source>
        <dbReference type="PROSITE" id="PS50927"/>
    </source>
</evidence>
<gene>
    <name evidence="2" type="ORF">SELMODRAFT_406093</name>
</gene>
<dbReference type="Gene3D" id="2.90.10.10">
    <property type="entry name" value="Bulb-type lectin domain"/>
    <property type="match status" value="1"/>
</dbReference>
<evidence type="ECO:0000313" key="2">
    <source>
        <dbReference type="EMBL" id="EFJ35006.1"/>
    </source>
</evidence>
<dbReference type="KEGG" id="smo:SELMODRAFT_406093"/>